<sequence length="79" mass="8327">MNAHLDRVLPVLLLTLIISAPAIAAAPVLPKEGACPTGYHTEGRYCVGNRADPPTAVSKEGPCPTGYHTEGRYCVGNRP</sequence>
<keyword evidence="1" id="KW-0732">Signal</keyword>
<accession>A0A7U7J575</accession>
<dbReference type="Proteomes" id="UP000019184">
    <property type="component" value="Unassembled WGS sequence"/>
</dbReference>
<evidence type="ECO:0000256" key="1">
    <source>
        <dbReference type="SAM" id="SignalP"/>
    </source>
</evidence>
<evidence type="ECO:0000313" key="2">
    <source>
        <dbReference type="EMBL" id="CDH46065.1"/>
    </source>
</evidence>
<gene>
    <name evidence="2" type="ORF">BN874_340025</name>
</gene>
<feature type="signal peptide" evidence="1">
    <location>
        <begin position="1"/>
        <end position="24"/>
    </location>
</feature>
<reference evidence="2 3" key="1">
    <citation type="journal article" date="2014" name="ISME J.">
        <title>Candidatus Competibacter-lineage genomes retrieved from metagenomes reveal functional metabolic diversity.</title>
        <authorList>
            <person name="McIlroy S.J."/>
            <person name="Albertsen M."/>
            <person name="Andresen E.K."/>
            <person name="Saunders A.M."/>
            <person name="Kristiansen R."/>
            <person name="Stokholm-Bjerregaard M."/>
            <person name="Nielsen K.L."/>
            <person name="Nielsen P.H."/>
        </authorList>
    </citation>
    <scope>NUCLEOTIDE SEQUENCE [LARGE SCALE GENOMIC DNA]</scope>
    <source>
        <strain evidence="2 3">Run_B_J11</strain>
    </source>
</reference>
<protein>
    <submittedName>
        <fullName evidence="2">Uncharacterized protein</fullName>
    </submittedName>
</protein>
<dbReference type="EMBL" id="CBTK010000248">
    <property type="protein sequence ID" value="CDH46065.1"/>
    <property type="molecule type" value="Genomic_DNA"/>
</dbReference>
<name>A0A7U7J575_9GAMM</name>
<comment type="caution">
    <text evidence="2">The sequence shown here is derived from an EMBL/GenBank/DDBJ whole genome shotgun (WGS) entry which is preliminary data.</text>
</comment>
<organism evidence="2 3">
    <name type="scientific">Candidatus Contendobacter odensis Run_B_J11</name>
    <dbReference type="NCBI Taxonomy" id="1400861"/>
    <lineage>
        <taxon>Bacteria</taxon>
        <taxon>Pseudomonadati</taxon>
        <taxon>Pseudomonadota</taxon>
        <taxon>Gammaproteobacteria</taxon>
        <taxon>Candidatus Competibacteraceae</taxon>
        <taxon>Candidatus Contendibacter</taxon>
    </lineage>
</organism>
<dbReference type="RefSeq" id="WP_051497851.1">
    <property type="nucleotide sequence ID" value="NZ_CBTK010000248.1"/>
</dbReference>
<evidence type="ECO:0000313" key="3">
    <source>
        <dbReference type="Proteomes" id="UP000019184"/>
    </source>
</evidence>
<keyword evidence="3" id="KW-1185">Reference proteome</keyword>
<dbReference type="OrthoDB" id="5769323at2"/>
<dbReference type="AlphaFoldDB" id="A0A7U7J575"/>
<proteinExistence type="predicted"/>
<feature type="chain" id="PRO_5031293356" evidence="1">
    <location>
        <begin position="25"/>
        <end position="79"/>
    </location>
</feature>